<accession>A0A437JZU2</accession>
<keyword evidence="2" id="KW-0436">Ligase</keyword>
<evidence type="ECO:0000313" key="2">
    <source>
        <dbReference type="EMBL" id="RVT53628.1"/>
    </source>
</evidence>
<dbReference type="InterPro" id="IPR029052">
    <property type="entry name" value="Metallo-depent_PP-like"/>
</dbReference>
<keyword evidence="2" id="KW-0540">Nuclease</keyword>
<dbReference type="InterPro" id="IPR024173">
    <property type="entry name" value="Pesterase_MJ0037-like"/>
</dbReference>
<dbReference type="PANTHER" id="PTHR39323">
    <property type="entry name" value="BLR1149 PROTEIN"/>
    <property type="match status" value="1"/>
</dbReference>
<dbReference type="Pfam" id="PF00149">
    <property type="entry name" value="Metallophos"/>
    <property type="match status" value="1"/>
</dbReference>
<dbReference type="Proteomes" id="UP000288178">
    <property type="component" value="Unassembled WGS sequence"/>
</dbReference>
<dbReference type="GO" id="GO:0004519">
    <property type="term" value="F:endonuclease activity"/>
    <property type="evidence" value="ECO:0007669"/>
    <property type="project" value="UniProtKB-KW"/>
</dbReference>
<protein>
    <submittedName>
        <fullName evidence="2">Ligase-associated DNA damage response endonuclease PdeM</fullName>
        <ecNumber evidence="2">3.1.-.-</ecNumber>
    </submittedName>
</protein>
<dbReference type="SUPFAM" id="SSF56300">
    <property type="entry name" value="Metallo-dependent phosphatases"/>
    <property type="match status" value="1"/>
</dbReference>
<dbReference type="InterPro" id="IPR026336">
    <property type="entry name" value="PdeM-like"/>
</dbReference>
<dbReference type="OrthoDB" id="9795838at2"/>
<evidence type="ECO:0000259" key="1">
    <source>
        <dbReference type="Pfam" id="PF00149"/>
    </source>
</evidence>
<dbReference type="PANTHER" id="PTHR39323:SF1">
    <property type="entry name" value="BLR1149 PROTEIN"/>
    <property type="match status" value="1"/>
</dbReference>
<dbReference type="PIRSF" id="PIRSF000887">
    <property type="entry name" value="Pesterase_MJ0037"/>
    <property type="match status" value="1"/>
</dbReference>
<reference evidence="2 3" key="1">
    <citation type="submission" date="2019-01" db="EMBL/GenBank/DDBJ databases">
        <authorList>
            <person name="Chen W.-M."/>
        </authorList>
    </citation>
    <scope>NUCLEOTIDE SEQUENCE [LARGE SCALE GENOMIC DNA]</scope>
    <source>
        <strain evidence="2 3">ICH-3</strain>
    </source>
</reference>
<proteinExistence type="predicted"/>
<dbReference type="InterPro" id="IPR004843">
    <property type="entry name" value="Calcineurin-like_PHP"/>
</dbReference>
<dbReference type="GO" id="GO:0016874">
    <property type="term" value="F:ligase activity"/>
    <property type="evidence" value="ECO:0007669"/>
    <property type="project" value="UniProtKB-KW"/>
</dbReference>
<dbReference type="AlphaFoldDB" id="A0A437JZU2"/>
<evidence type="ECO:0000313" key="3">
    <source>
        <dbReference type="Proteomes" id="UP000288178"/>
    </source>
</evidence>
<dbReference type="EMBL" id="SACT01000001">
    <property type="protein sequence ID" value="RVT53628.1"/>
    <property type="molecule type" value="Genomic_DNA"/>
</dbReference>
<sequence length="224" mass="24006">MDIEIAGLPLRLLPQRAAFLPDDSLLLVADLHLGKAQSFRRLGVPVPQGTTSATLARLDAAIAATGARGIVFLGDLIHSARSKAPATWAAVARWRERHAGLDLHLVRGNHDRHAGDPPAEWRIACVDEPWRLGRGGALALAHHPEPVQGAYVLAGHLHPAVSVGGRAHDRLRLPCFHFGPGVGVLPAFGAFTGTHTLPCTPDDRVYVVHDTAVTPLPPVRRNRP</sequence>
<comment type="caution">
    <text evidence="2">The sequence shown here is derived from an EMBL/GenBank/DDBJ whole genome shotgun (WGS) entry which is preliminary data.</text>
</comment>
<gene>
    <name evidence="2" type="primary">pdeM</name>
    <name evidence="2" type="ORF">ENE75_01650</name>
</gene>
<dbReference type="RefSeq" id="WP_128194978.1">
    <property type="nucleotide sequence ID" value="NZ_SACT01000001.1"/>
</dbReference>
<keyword evidence="2" id="KW-0378">Hydrolase</keyword>
<dbReference type="EC" id="3.1.-.-" evidence="2"/>
<dbReference type="Gene3D" id="3.60.21.10">
    <property type="match status" value="1"/>
</dbReference>
<dbReference type="GO" id="GO:0016787">
    <property type="term" value="F:hydrolase activity"/>
    <property type="evidence" value="ECO:0007669"/>
    <property type="project" value="UniProtKB-KW"/>
</dbReference>
<organism evidence="2 3">
    <name type="scientific">Rubrivivax albus</name>
    <dbReference type="NCBI Taxonomy" id="2499835"/>
    <lineage>
        <taxon>Bacteria</taxon>
        <taxon>Pseudomonadati</taxon>
        <taxon>Pseudomonadota</taxon>
        <taxon>Betaproteobacteria</taxon>
        <taxon>Burkholderiales</taxon>
        <taxon>Sphaerotilaceae</taxon>
        <taxon>Rubrivivax</taxon>
    </lineage>
</organism>
<keyword evidence="2" id="KW-0255">Endonuclease</keyword>
<feature type="domain" description="Calcineurin-like phosphoesterase" evidence="1">
    <location>
        <begin position="25"/>
        <end position="113"/>
    </location>
</feature>
<name>A0A437JZU2_9BURK</name>
<dbReference type="NCBIfam" id="TIGR04123">
    <property type="entry name" value="P_estr_lig_assc"/>
    <property type="match status" value="1"/>
</dbReference>
<keyword evidence="3" id="KW-1185">Reference proteome</keyword>